<reference evidence="2 3" key="1">
    <citation type="submission" date="2020-11" db="EMBL/GenBank/DDBJ databases">
        <title>genome sequence of strain KACC 18849.</title>
        <authorList>
            <person name="Gao J."/>
            <person name="Zhang X."/>
        </authorList>
    </citation>
    <scope>NUCLEOTIDE SEQUENCE [LARGE SCALE GENOMIC DNA]</scope>
    <source>
        <strain evidence="2 3">KACC 18849</strain>
    </source>
</reference>
<dbReference type="RefSeq" id="WP_198574169.1">
    <property type="nucleotide sequence ID" value="NZ_JADWOX010000001.1"/>
</dbReference>
<gene>
    <name evidence="2" type="ORF">I4Q42_00795</name>
</gene>
<protein>
    <submittedName>
        <fullName evidence="2">Uncharacterized protein</fullName>
    </submittedName>
</protein>
<name>A0ABS0SSN8_9CAUL</name>
<evidence type="ECO:0000256" key="1">
    <source>
        <dbReference type="SAM" id="Phobius"/>
    </source>
</evidence>
<evidence type="ECO:0000313" key="2">
    <source>
        <dbReference type="EMBL" id="MBI1682201.1"/>
    </source>
</evidence>
<keyword evidence="1" id="KW-0812">Transmembrane</keyword>
<keyword evidence="1" id="KW-0472">Membrane</keyword>
<keyword evidence="1" id="KW-1133">Transmembrane helix</keyword>
<comment type="caution">
    <text evidence="2">The sequence shown here is derived from an EMBL/GenBank/DDBJ whole genome shotgun (WGS) entry which is preliminary data.</text>
</comment>
<organism evidence="2 3">
    <name type="scientific">Caulobacter hibisci</name>
    <dbReference type="NCBI Taxonomy" id="2035993"/>
    <lineage>
        <taxon>Bacteria</taxon>
        <taxon>Pseudomonadati</taxon>
        <taxon>Pseudomonadota</taxon>
        <taxon>Alphaproteobacteria</taxon>
        <taxon>Caulobacterales</taxon>
        <taxon>Caulobacteraceae</taxon>
        <taxon>Caulobacter</taxon>
    </lineage>
</organism>
<accession>A0ABS0SSN8</accession>
<proteinExistence type="predicted"/>
<evidence type="ECO:0000313" key="3">
    <source>
        <dbReference type="Proteomes" id="UP000639859"/>
    </source>
</evidence>
<sequence length="227" mass="23863">MTTIASSNHSAGRRDIALRGFSGLMAGVCGLASVVLATVIVICFAAIMRTMTTGEPLHWDPNRNISVSIESTYKDCPSGSAECKTITGSSMPKSGVPAMMGIALVMLPSAILAYAFGQGAACFFSLARGRYLQRKTVTHLTHFALAGLIFVLASPFAELLGQAAASLMDGLVELLTHQPVETELNVIKATFKGAPGFLSGVYAVAMTIIALIMVRASRIAEDHAQIV</sequence>
<dbReference type="Proteomes" id="UP000639859">
    <property type="component" value="Unassembled WGS sequence"/>
</dbReference>
<keyword evidence="3" id="KW-1185">Reference proteome</keyword>
<dbReference type="EMBL" id="JADWOX010000001">
    <property type="protein sequence ID" value="MBI1682201.1"/>
    <property type="molecule type" value="Genomic_DNA"/>
</dbReference>
<feature type="transmembrane region" description="Helical" evidence="1">
    <location>
        <begin position="139"/>
        <end position="157"/>
    </location>
</feature>
<feature type="transmembrane region" description="Helical" evidence="1">
    <location>
        <begin position="98"/>
        <end position="127"/>
    </location>
</feature>
<feature type="transmembrane region" description="Helical" evidence="1">
    <location>
        <begin position="194"/>
        <end position="214"/>
    </location>
</feature>
<feature type="transmembrane region" description="Helical" evidence="1">
    <location>
        <begin position="21"/>
        <end position="47"/>
    </location>
</feature>